<reference evidence="2 3" key="1">
    <citation type="submission" date="2017-04" db="EMBL/GenBank/DDBJ databases">
        <authorList>
            <person name="Afonso C.L."/>
            <person name="Miller P.J."/>
            <person name="Scott M.A."/>
            <person name="Spackman E."/>
            <person name="Goraichik I."/>
            <person name="Dimitrov K.M."/>
            <person name="Suarez D.L."/>
            <person name="Swayne D.E."/>
        </authorList>
    </citation>
    <scope>NUCLEOTIDE SEQUENCE [LARGE SCALE GENOMIC DNA]</scope>
    <source>
        <strain evidence="2 3">DSM 43828</strain>
    </source>
</reference>
<dbReference type="Pfam" id="PF17197">
    <property type="entry name" value="DUF5134"/>
    <property type="match status" value="1"/>
</dbReference>
<dbReference type="OrthoDB" id="3635896at2"/>
<name>A0A1W2D628_KIBAR</name>
<organism evidence="2 3">
    <name type="scientific">Kibdelosporangium aridum</name>
    <dbReference type="NCBI Taxonomy" id="2030"/>
    <lineage>
        <taxon>Bacteria</taxon>
        <taxon>Bacillati</taxon>
        <taxon>Actinomycetota</taxon>
        <taxon>Actinomycetes</taxon>
        <taxon>Pseudonocardiales</taxon>
        <taxon>Pseudonocardiaceae</taxon>
        <taxon>Kibdelosporangium</taxon>
    </lineage>
</organism>
<dbReference type="RefSeq" id="WP_084426733.1">
    <property type="nucleotide sequence ID" value="NZ_FWXV01000002.1"/>
</dbReference>
<dbReference type="EMBL" id="FWXV01000002">
    <property type="protein sequence ID" value="SMC92841.1"/>
    <property type="molecule type" value="Genomic_DNA"/>
</dbReference>
<gene>
    <name evidence="2" type="ORF">SAMN05661093_02892</name>
</gene>
<keyword evidence="1" id="KW-0812">Transmembrane</keyword>
<proteinExistence type="predicted"/>
<feature type="transmembrane region" description="Helical" evidence="1">
    <location>
        <begin position="69"/>
        <end position="100"/>
    </location>
</feature>
<dbReference type="Proteomes" id="UP000192674">
    <property type="component" value="Unassembled WGS sequence"/>
</dbReference>
<keyword evidence="3" id="KW-1185">Reference proteome</keyword>
<dbReference type="AlphaFoldDB" id="A0A1W2D628"/>
<sequence>MAGPIWIRWLLTLAFLATAGFHIRRLATAGRHPSYPDGDRAADVAHVIMATGMAVMSSPVGGPLSPASWLTLFCLLTACAAIRGRLDLAVAGAAMAYMLAAGTHDAHHMSGPWVIHQPGLALPYIAWALAAYFLAYALWSATRPPCAPRVVMSLGMSYMLVTAV</sequence>
<feature type="transmembrane region" description="Helical" evidence="1">
    <location>
        <begin position="45"/>
        <end position="62"/>
    </location>
</feature>
<keyword evidence="1" id="KW-1133">Transmembrane helix</keyword>
<evidence type="ECO:0000313" key="2">
    <source>
        <dbReference type="EMBL" id="SMC92841.1"/>
    </source>
</evidence>
<feature type="transmembrane region" description="Helical" evidence="1">
    <location>
        <begin position="120"/>
        <end position="139"/>
    </location>
</feature>
<accession>A0A1W2D628</accession>
<evidence type="ECO:0000256" key="1">
    <source>
        <dbReference type="SAM" id="Phobius"/>
    </source>
</evidence>
<protein>
    <recommendedName>
        <fullName evidence="4">DUF5134 domain-containing protein</fullName>
    </recommendedName>
</protein>
<evidence type="ECO:0000313" key="3">
    <source>
        <dbReference type="Proteomes" id="UP000192674"/>
    </source>
</evidence>
<evidence type="ECO:0008006" key="4">
    <source>
        <dbReference type="Google" id="ProtNLM"/>
    </source>
</evidence>
<dbReference type="InterPro" id="IPR033458">
    <property type="entry name" value="DUF5134"/>
</dbReference>
<keyword evidence="1" id="KW-0472">Membrane</keyword>